<evidence type="ECO:0000256" key="4">
    <source>
        <dbReference type="SAM" id="MobiDB-lite"/>
    </source>
</evidence>
<name>A0A8S2J6H4_9BILA</name>
<keyword evidence="2 3" id="KW-0808">Transferase</keyword>
<dbReference type="AlphaFoldDB" id="A0A8S2J6H4"/>
<evidence type="ECO:0000256" key="2">
    <source>
        <dbReference type="ARBA" id="ARBA00022679"/>
    </source>
</evidence>
<dbReference type="GO" id="GO:0032580">
    <property type="term" value="C:Golgi cisterna membrane"/>
    <property type="evidence" value="ECO:0007669"/>
    <property type="project" value="UniProtKB-SubCell"/>
</dbReference>
<dbReference type="PANTHER" id="PTHR11927">
    <property type="entry name" value="GALACTOSIDE 2-L-FUCOSYLTRANSFERASE"/>
    <property type="match status" value="1"/>
</dbReference>
<sequence>MGDPVGSEQFPRYSSQRHRDTQAPSSRQGNDPRRRQYNYIYSIKTPSEMTKSLLSLLHGNADVERGFSENAALITDDRSSLSDISINGFRATKDAIKFYRQGKVHQISETIKGLLLSNNNYSKNLHDKAQAPLTCLIIIRTADGALGNRMFLFASAYGLARLHQCKLYVAPWILIDLRSVFLIPINQTKVQLTTDDSVVVNRTDIYGRYSACTLYSDLFKIPLNSTFNRYEMVGFYQAYGYFEKYKEEIAFLFQFNSGAISNVVPLVDQLLKAVWNIPLNLGNYTKNNVPHPYLKSLLINPPAPLVPVTWIGIHIRRSDFLTFFRIDTSVEYLVWAMNYYRRKYINCRFLVASDDKNYVKINLGNFSDVFITPARFFSGDDLAALALCEHTIATAGTYSWWAGWLAGGNVVHDLNYPVPFQNCIKENYFPPWFLFPHNSSSLKWKPPVQVK</sequence>
<dbReference type="EMBL" id="CAJOBH010000410">
    <property type="protein sequence ID" value="CAF3789488.1"/>
    <property type="molecule type" value="Genomic_DNA"/>
</dbReference>
<dbReference type="Proteomes" id="UP000681720">
    <property type="component" value="Unassembled WGS sequence"/>
</dbReference>
<organism evidence="5 7">
    <name type="scientific">Rotaria magnacalcarata</name>
    <dbReference type="NCBI Taxonomy" id="392030"/>
    <lineage>
        <taxon>Eukaryota</taxon>
        <taxon>Metazoa</taxon>
        <taxon>Spiralia</taxon>
        <taxon>Gnathifera</taxon>
        <taxon>Rotifera</taxon>
        <taxon>Eurotatoria</taxon>
        <taxon>Bdelloidea</taxon>
        <taxon>Philodinida</taxon>
        <taxon>Philodinidae</taxon>
        <taxon>Rotaria</taxon>
    </lineage>
</organism>
<dbReference type="Pfam" id="PF01531">
    <property type="entry name" value="Glyco_transf_11"/>
    <property type="match status" value="1"/>
</dbReference>
<comment type="pathway">
    <text evidence="3">Protein modification; protein glycosylation.</text>
</comment>
<gene>
    <name evidence="5" type="ORF">BYL167_LOCUS2365</name>
    <name evidence="6" type="ORF">GIL414_LOCUS1327</name>
</gene>
<keyword evidence="3" id="KW-0333">Golgi apparatus</keyword>
<keyword evidence="3" id="KW-0325">Glycoprotein</keyword>
<keyword evidence="3" id="KW-0812">Transmembrane</keyword>
<evidence type="ECO:0000313" key="5">
    <source>
        <dbReference type="EMBL" id="CAF3789488.1"/>
    </source>
</evidence>
<keyword evidence="1 3" id="KW-0328">Glycosyltransferase</keyword>
<feature type="region of interest" description="Disordered" evidence="4">
    <location>
        <begin position="1"/>
        <end position="35"/>
    </location>
</feature>
<protein>
    <recommendedName>
        <fullName evidence="3">L-Fucosyltransferase</fullName>
        <ecNumber evidence="3">2.4.1.-</ecNumber>
    </recommendedName>
</protein>
<dbReference type="CDD" id="cd11301">
    <property type="entry name" value="Fut1_Fut2_like"/>
    <property type="match status" value="1"/>
</dbReference>
<dbReference type="Proteomes" id="UP000681967">
    <property type="component" value="Unassembled WGS sequence"/>
</dbReference>
<comment type="similarity">
    <text evidence="3">Belongs to the glycosyltransferase 11 family.</text>
</comment>
<dbReference type="GO" id="GO:0008107">
    <property type="term" value="F:galactoside 2-alpha-L-fucosyltransferase activity"/>
    <property type="evidence" value="ECO:0007669"/>
    <property type="project" value="InterPro"/>
</dbReference>
<dbReference type="GO" id="GO:0005975">
    <property type="term" value="P:carbohydrate metabolic process"/>
    <property type="evidence" value="ECO:0007669"/>
    <property type="project" value="InterPro"/>
</dbReference>
<evidence type="ECO:0000256" key="1">
    <source>
        <dbReference type="ARBA" id="ARBA00022676"/>
    </source>
</evidence>
<keyword evidence="3" id="KW-0735">Signal-anchor</keyword>
<dbReference type="EC" id="2.4.1.-" evidence="3"/>
<evidence type="ECO:0000313" key="6">
    <source>
        <dbReference type="EMBL" id="CAF3805371.1"/>
    </source>
</evidence>
<proteinExistence type="inferred from homology"/>
<evidence type="ECO:0000256" key="3">
    <source>
        <dbReference type="RuleBase" id="RU363129"/>
    </source>
</evidence>
<accession>A0A8S2J6H4</accession>
<evidence type="ECO:0000313" key="7">
    <source>
        <dbReference type="Proteomes" id="UP000681967"/>
    </source>
</evidence>
<reference evidence="5" key="1">
    <citation type="submission" date="2021-02" db="EMBL/GenBank/DDBJ databases">
        <authorList>
            <person name="Nowell W R."/>
        </authorList>
    </citation>
    <scope>NUCLEOTIDE SEQUENCE</scope>
</reference>
<comment type="caution">
    <text evidence="5">The sequence shown here is derived from an EMBL/GenBank/DDBJ whole genome shotgun (WGS) entry which is preliminary data.</text>
</comment>
<dbReference type="PANTHER" id="PTHR11927:SF9">
    <property type="entry name" value="L-FUCOSYLTRANSFERASE"/>
    <property type="match status" value="1"/>
</dbReference>
<dbReference type="EMBL" id="CAJOBJ010000216">
    <property type="protein sequence ID" value="CAF3805371.1"/>
    <property type="molecule type" value="Genomic_DNA"/>
</dbReference>
<dbReference type="InterPro" id="IPR002516">
    <property type="entry name" value="Glyco_trans_11"/>
</dbReference>
<comment type="subcellular location">
    <subcellularLocation>
        <location evidence="3">Golgi apparatus</location>
        <location evidence="3">Golgi stack membrane</location>
        <topology evidence="3">Single-pass type II membrane protein</topology>
    </subcellularLocation>
</comment>